<evidence type="ECO:0000313" key="1">
    <source>
        <dbReference type="EMBL" id="SEC50755.1"/>
    </source>
</evidence>
<keyword evidence="2" id="KW-1185">Reference proteome</keyword>
<dbReference type="Proteomes" id="UP000199622">
    <property type="component" value="Unassembled WGS sequence"/>
</dbReference>
<dbReference type="RefSeq" id="WP_091309547.1">
    <property type="nucleotide sequence ID" value="NZ_FNSO01000004.1"/>
</dbReference>
<evidence type="ECO:0000313" key="2">
    <source>
        <dbReference type="Proteomes" id="UP000199622"/>
    </source>
</evidence>
<dbReference type="AlphaFoldDB" id="A0A1H4T2Q0"/>
<proteinExistence type="predicted"/>
<gene>
    <name evidence="1" type="ORF">SAMN04489727_4007</name>
</gene>
<protein>
    <submittedName>
        <fullName evidence="1">Uncharacterized protein</fullName>
    </submittedName>
</protein>
<sequence length="100" mass="10350">MNRIEETVRTLGADLGLEPLDATVVHTPVLCATLVDAAVGAGAFAARATRHAIVETPGRRAFATFDQGVLHNPRHEVNTASLHGLTDALPCGSLLGIANG</sequence>
<dbReference type="STRING" id="208445.SAMN04489727_4007"/>
<organism evidence="1 2">
    <name type="scientific">Amycolatopsis tolypomycina</name>
    <dbReference type="NCBI Taxonomy" id="208445"/>
    <lineage>
        <taxon>Bacteria</taxon>
        <taxon>Bacillati</taxon>
        <taxon>Actinomycetota</taxon>
        <taxon>Actinomycetes</taxon>
        <taxon>Pseudonocardiales</taxon>
        <taxon>Pseudonocardiaceae</taxon>
        <taxon>Amycolatopsis</taxon>
    </lineage>
</organism>
<dbReference type="EMBL" id="FNSO01000004">
    <property type="protein sequence ID" value="SEC50755.1"/>
    <property type="molecule type" value="Genomic_DNA"/>
</dbReference>
<reference evidence="2" key="1">
    <citation type="submission" date="2016-10" db="EMBL/GenBank/DDBJ databases">
        <authorList>
            <person name="Varghese N."/>
            <person name="Submissions S."/>
        </authorList>
    </citation>
    <scope>NUCLEOTIDE SEQUENCE [LARGE SCALE GENOMIC DNA]</scope>
    <source>
        <strain evidence="2">DSM 44544</strain>
    </source>
</reference>
<accession>A0A1H4T2Q0</accession>
<name>A0A1H4T2Q0_9PSEU</name>